<evidence type="ECO:0000256" key="8">
    <source>
        <dbReference type="ARBA" id="ARBA00023136"/>
    </source>
</evidence>
<comment type="subcellular location">
    <subcellularLocation>
        <location evidence="1">Cell projection</location>
        <location evidence="1">Cilium membrane</location>
        <topology evidence="1">Multi-pass membrane protein</topology>
    </subcellularLocation>
</comment>
<keyword evidence="8 12" id="KW-0472">Membrane</keyword>
<evidence type="ECO:0000313" key="13">
    <source>
        <dbReference type="EMBL" id="KAJ8960942.1"/>
    </source>
</evidence>
<gene>
    <name evidence="13" type="ORF">NQ318_020242</name>
</gene>
<dbReference type="GO" id="GO:0032880">
    <property type="term" value="P:regulation of protein localization"/>
    <property type="evidence" value="ECO:0007669"/>
    <property type="project" value="TreeGrafter"/>
</dbReference>
<keyword evidence="5 12" id="KW-0812">Transmembrane</keyword>
<evidence type="ECO:0000256" key="5">
    <source>
        <dbReference type="ARBA" id="ARBA00022692"/>
    </source>
</evidence>
<dbReference type="InterPro" id="IPR019306">
    <property type="entry name" value="TMEM231"/>
</dbReference>
<feature type="transmembrane region" description="Helical" evidence="12">
    <location>
        <begin position="263"/>
        <end position="279"/>
    </location>
</feature>
<proteinExistence type="inferred from homology"/>
<evidence type="ECO:0000256" key="11">
    <source>
        <dbReference type="ARBA" id="ARBA00024803"/>
    </source>
</evidence>
<evidence type="ECO:0000256" key="4">
    <source>
        <dbReference type="ARBA" id="ARBA00022475"/>
    </source>
</evidence>
<dbReference type="EMBL" id="JAPWTK010000007">
    <property type="protein sequence ID" value="KAJ8960942.1"/>
    <property type="molecule type" value="Genomic_DNA"/>
</dbReference>
<evidence type="ECO:0000256" key="9">
    <source>
        <dbReference type="ARBA" id="ARBA00023180"/>
    </source>
</evidence>
<protein>
    <recommendedName>
        <fullName evidence="3">Transmembrane protein 231</fullName>
    </recommendedName>
</protein>
<comment type="similarity">
    <text evidence="2">Belongs to the TMEM231 family.</text>
</comment>
<comment type="caution">
    <text evidence="13">The sequence shown here is derived from an EMBL/GenBank/DDBJ whole genome shotgun (WGS) entry which is preliminary data.</text>
</comment>
<organism evidence="13 14">
    <name type="scientific">Aromia moschata</name>
    <dbReference type="NCBI Taxonomy" id="1265417"/>
    <lineage>
        <taxon>Eukaryota</taxon>
        <taxon>Metazoa</taxon>
        <taxon>Ecdysozoa</taxon>
        <taxon>Arthropoda</taxon>
        <taxon>Hexapoda</taxon>
        <taxon>Insecta</taxon>
        <taxon>Pterygota</taxon>
        <taxon>Neoptera</taxon>
        <taxon>Endopterygota</taxon>
        <taxon>Coleoptera</taxon>
        <taxon>Polyphaga</taxon>
        <taxon>Cucujiformia</taxon>
        <taxon>Chrysomeloidea</taxon>
        <taxon>Cerambycidae</taxon>
        <taxon>Cerambycinae</taxon>
        <taxon>Callichromatini</taxon>
        <taxon>Aromia</taxon>
    </lineage>
</organism>
<dbReference type="AlphaFoldDB" id="A0AAV8Z9U5"/>
<dbReference type="GO" id="GO:0060170">
    <property type="term" value="C:ciliary membrane"/>
    <property type="evidence" value="ECO:0007669"/>
    <property type="project" value="UniProtKB-SubCell"/>
</dbReference>
<keyword evidence="14" id="KW-1185">Reference proteome</keyword>
<dbReference type="Proteomes" id="UP001162162">
    <property type="component" value="Unassembled WGS sequence"/>
</dbReference>
<evidence type="ECO:0000313" key="14">
    <source>
        <dbReference type="Proteomes" id="UP001162162"/>
    </source>
</evidence>
<keyword evidence="4" id="KW-1003">Cell membrane</keyword>
<accession>A0AAV8Z9U5</accession>
<dbReference type="Pfam" id="PF10149">
    <property type="entry name" value="TM231"/>
    <property type="match status" value="1"/>
</dbReference>
<sequence length="304" mass="35430">MVILEVHTKQIKVKYKSTLLSQATLLALVCAMFSIILPFVFAYKSGGFWLKRDVFHEQPRISLKGEYLLIATTNNITHPIICSTYSYYKERLDFLDVCSTIKLREIDDNLDGKVDKISLTIGVNLFDNKINSLNLVLPISYELTTVCPVTMQSAIVYQHWFPYSPATDLRVVGDLTLSQSSAIQCGKRTYDSYNYPVVGYDGSSYELGDVIERYSERNMSTHLTNVYTHVESGNQNKFTLKLLVRYPEHAVYYRPQFWQIMKWAWVQYFALYIIIAWFVRRIKNYIFNNRLVLFYEDSPIKKSN</sequence>
<dbReference type="GO" id="GO:0035869">
    <property type="term" value="C:ciliary transition zone"/>
    <property type="evidence" value="ECO:0007669"/>
    <property type="project" value="TreeGrafter"/>
</dbReference>
<dbReference type="PANTHER" id="PTHR14605">
    <property type="entry name" value="CHST5 PROTEIN"/>
    <property type="match status" value="1"/>
</dbReference>
<keyword evidence="9" id="KW-0325">Glycoprotein</keyword>
<feature type="transmembrane region" description="Helical" evidence="12">
    <location>
        <begin position="20"/>
        <end position="43"/>
    </location>
</feature>
<evidence type="ECO:0000256" key="6">
    <source>
        <dbReference type="ARBA" id="ARBA00022989"/>
    </source>
</evidence>
<evidence type="ECO:0000256" key="2">
    <source>
        <dbReference type="ARBA" id="ARBA00009082"/>
    </source>
</evidence>
<comment type="function">
    <text evidence="11">Transmembrane component of the tectonic-like complex, a complex localized at the transition zone of primary cilia and acting as a barrier that prevents diffusion of transmembrane proteins between the cilia and plasma membranes. Required for ciliogenesis and sonic hedgehog/SHH signaling.</text>
</comment>
<reference evidence="13" key="1">
    <citation type="journal article" date="2023" name="Insect Mol. Biol.">
        <title>Genome sequencing provides insights into the evolution of gene families encoding plant cell wall-degrading enzymes in longhorned beetles.</title>
        <authorList>
            <person name="Shin N.R."/>
            <person name="Okamura Y."/>
            <person name="Kirsch R."/>
            <person name="Pauchet Y."/>
        </authorList>
    </citation>
    <scope>NUCLEOTIDE SEQUENCE</scope>
    <source>
        <strain evidence="13">AMC_N1</strain>
    </source>
</reference>
<name>A0AAV8Z9U5_9CUCU</name>
<evidence type="ECO:0000256" key="3">
    <source>
        <dbReference type="ARBA" id="ARBA00015087"/>
    </source>
</evidence>
<evidence type="ECO:0000256" key="12">
    <source>
        <dbReference type="SAM" id="Phobius"/>
    </source>
</evidence>
<keyword evidence="7" id="KW-0969">Cilium</keyword>
<dbReference type="GO" id="GO:0060271">
    <property type="term" value="P:cilium assembly"/>
    <property type="evidence" value="ECO:0007669"/>
    <property type="project" value="TreeGrafter"/>
</dbReference>
<keyword evidence="6 12" id="KW-1133">Transmembrane helix</keyword>
<keyword evidence="10" id="KW-0966">Cell projection</keyword>
<evidence type="ECO:0000256" key="7">
    <source>
        <dbReference type="ARBA" id="ARBA00023069"/>
    </source>
</evidence>
<dbReference type="PANTHER" id="PTHR14605:SF1">
    <property type="entry name" value="TRANSMEMBRANE PROTEIN 231"/>
    <property type="match status" value="1"/>
</dbReference>
<evidence type="ECO:0000256" key="10">
    <source>
        <dbReference type="ARBA" id="ARBA00023273"/>
    </source>
</evidence>
<evidence type="ECO:0000256" key="1">
    <source>
        <dbReference type="ARBA" id="ARBA00004272"/>
    </source>
</evidence>